<accession>A0ABS6GRL9</accession>
<dbReference type="NCBIfam" id="TIGR02532">
    <property type="entry name" value="IV_pilin_GFxxxE"/>
    <property type="match status" value="1"/>
</dbReference>
<sequence>MQAILRKRVSNSKGVTLVELLAVLVILGIIALIAVPAIAGVIDDSKESSIKSTAINTINAVELYSVTNDLSDDAISDLAHSEIEGEYVKDRDGFEWVASDNTTNTAFPTFGVNSDDEITITGTGEIDGVTVTFEKATINDINESDSTTVDGTSTGDGN</sequence>
<dbReference type="PROSITE" id="PS00409">
    <property type="entry name" value="PROKAR_NTER_METHYL"/>
    <property type="match status" value="1"/>
</dbReference>
<dbReference type="InterPro" id="IPR012902">
    <property type="entry name" value="N_methyl_site"/>
</dbReference>
<evidence type="ECO:0000256" key="3">
    <source>
        <dbReference type="SAM" id="Phobius"/>
    </source>
</evidence>
<keyword evidence="3" id="KW-1133">Transmembrane helix</keyword>
<dbReference type="EMBL" id="JAHLZF010000018">
    <property type="protein sequence ID" value="MBU6081588.1"/>
    <property type="molecule type" value="Genomic_DNA"/>
</dbReference>
<dbReference type="Proteomes" id="UP000812672">
    <property type="component" value="Unassembled WGS sequence"/>
</dbReference>
<keyword evidence="3" id="KW-0472">Membrane</keyword>
<name>A0ABS6GRL9_9BACI</name>
<keyword evidence="3" id="KW-0812">Transmembrane</keyword>
<keyword evidence="5" id="KW-1185">Reference proteome</keyword>
<evidence type="ECO:0000256" key="2">
    <source>
        <dbReference type="ARBA" id="ARBA00023287"/>
    </source>
</evidence>
<evidence type="ECO:0000313" key="5">
    <source>
        <dbReference type="Proteomes" id="UP000812672"/>
    </source>
</evidence>
<keyword evidence="2" id="KW-0178">Competence</keyword>
<dbReference type="Pfam" id="PF07963">
    <property type="entry name" value="N_methyl"/>
    <property type="match status" value="1"/>
</dbReference>
<gene>
    <name evidence="4" type="ORF">KQ486_11245</name>
</gene>
<evidence type="ECO:0000256" key="1">
    <source>
        <dbReference type="ARBA" id="ARBA00004241"/>
    </source>
</evidence>
<organism evidence="4 5">
    <name type="scientific">Allobacillus halotolerans</name>
    <dbReference type="NCBI Taxonomy" id="570278"/>
    <lineage>
        <taxon>Bacteria</taxon>
        <taxon>Bacillati</taxon>
        <taxon>Bacillota</taxon>
        <taxon>Bacilli</taxon>
        <taxon>Bacillales</taxon>
        <taxon>Bacillaceae</taxon>
        <taxon>Allobacillus</taxon>
    </lineage>
</organism>
<reference evidence="4 5" key="1">
    <citation type="journal article" date="2011" name="Int. J. Syst. Evol. Microbiol.">
        <title>Allobacillus halotolerans gen. nov., sp. nov. isolated from shrimp paste.</title>
        <authorList>
            <person name="Sheu S.Y."/>
            <person name="Arun A.B."/>
            <person name="Jiang S.R."/>
            <person name="Young C.C."/>
            <person name="Chen W.M."/>
        </authorList>
    </citation>
    <scope>NUCLEOTIDE SEQUENCE [LARGE SCALE GENOMIC DNA]</scope>
    <source>
        <strain evidence="4 5">LMG 24826</strain>
    </source>
</reference>
<protein>
    <submittedName>
        <fullName evidence="4">Prepilin-type N-terminal cleavage/methylation domain-containing protein</fullName>
    </submittedName>
</protein>
<evidence type="ECO:0000313" key="4">
    <source>
        <dbReference type="EMBL" id="MBU6081588.1"/>
    </source>
</evidence>
<dbReference type="RefSeq" id="WP_216687679.1">
    <property type="nucleotide sequence ID" value="NZ_CP117968.1"/>
</dbReference>
<proteinExistence type="predicted"/>
<comment type="subcellular location">
    <subcellularLocation>
        <location evidence="1">Cell surface</location>
    </subcellularLocation>
</comment>
<feature type="transmembrane region" description="Helical" evidence="3">
    <location>
        <begin position="20"/>
        <end position="42"/>
    </location>
</feature>
<comment type="caution">
    <text evidence="4">The sequence shown here is derived from an EMBL/GenBank/DDBJ whole genome shotgun (WGS) entry which is preliminary data.</text>
</comment>